<evidence type="ECO:0000313" key="1">
    <source>
        <dbReference type="EMBL" id="MPM06599.1"/>
    </source>
</evidence>
<dbReference type="EMBL" id="VSSQ01001244">
    <property type="protein sequence ID" value="MPM06599.1"/>
    <property type="molecule type" value="Genomic_DNA"/>
</dbReference>
<proteinExistence type="predicted"/>
<comment type="caution">
    <text evidence="1">The sequence shown here is derived from an EMBL/GenBank/DDBJ whole genome shotgun (WGS) entry which is preliminary data.</text>
</comment>
<protein>
    <submittedName>
        <fullName evidence="1">Uncharacterized protein</fullName>
    </submittedName>
</protein>
<accession>A0A644WSD0</accession>
<name>A0A644WSD0_9ZZZZ</name>
<reference evidence="1" key="1">
    <citation type="submission" date="2019-08" db="EMBL/GenBank/DDBJ databases">
        <authorList>
            <person name="Kucharzyk K."/>
            <person name="Murdoch R.W."/>
            <person name="Higgins S."/>
            <person name="Loffler F."/>
        </authorList>
    </citation>
    <scope>NUCLEOTIDE SEQUENCE</scope>
</reference>
<organism evidence="1">
    <name type="scientific">bioreactor metagenome</name>
    <dbReference type="NCBI Taxonomy" id="1076179"/>
    <lineage>
        <taxon>unclassified sequences</taxon>
        <taxon>metagenomes</taxon>
        <taxon>ecological metagenomes</taxon>
    </lineage>
</organism>
<dbReference type="AlphaFoldDB" id="A0A644WSD0"/>
<sequence>MECRRSDCGKSHCGACCGGICQGGSLLLTREEVKLLSKFAELAFLPVACREDNRSPIFLTPEYTQAAISTTITGLWQKKLIRVDYDIPMLNFDYADYGPYAIHGSMAITAAGQDALDSLEIQGCNR</sequence>
<gene>
    <name evidence="1" type="ORF">SDC9_52901</name>
</gene>